<keyword evidence="3" id="KW-1185">Reference proteome</keyword>
<dbReference type="GeneID" id="4910093"/>
<gene>
    <name evidence="2" type="ordered locus">Pcal_0463</name>
</gene>
<dbReference type="eggNOG" id="arCOG01204">
    <property type="taxonomic scope" value="Archaea"/>
</dbReference>
<organism evidence="2 3">
    <name type="scientific">Pyrobaculum calidifontis (strain DSM 21063 / JCM 11548 / VA1)</name>
    <dbReference type="NCBI Taxonomy" id="410359"/>
    <lineage>
        <taxon>Archaea</taxon>
        <taxon>Thermoproteota</taxon>
        <taxon>Thermoprotei</taxon>
        <taxon>Thermoproteales</taxon>
        <taxon>Thermoproteaceae</taxon>
        <taxon>Pyrobaculum</taxon>
    </lineage>
</organism>
<dbReference type="InterPro" id="IPR043519">
    <property type="entry name" value="NT_sf"/>
</dbReference>
<evidence type="ECO:0000313" key="3">
    <source>
        <dbReference type="Proteomes" id="UP000001431"/>
    </source>
</evidence>
<dbReference type="CDD" id="cd05403">
    <property type="entry name" value="NT_KNTase_like"/>
    <property type="match status" value="1"/>
</dbReference>
<dbReference type="GO" id="GO:0016779">
    <property type="term" value="F:nucleotidyltransferase activity"/>
    <property type="evidence" value="ECO:0007669"/>
    <property type="project" value="InterPro"/>
</dbReference>
<dbReference type="PANTHER" id="PTHR43449:SF3">
    <property type="entry name" value="POLYMERASE NUCLEOTIDYL TRANSFERASE DOMAIN-CONTAINING PROTEIN"/>
    <property type="match status" value="1"/>
</dbReference>
<feature type="domain" description="Polymerase nucleotidyl transferase" evidence="1">
    <location>
        <begin position="21"/>
        <end position="96"/>
    </location>
</feature>
<evidence type="ECO:0000313" key="2">
    <source>
        <dbReference type="EMBL" id="ABO07895.1"/>
    </source>
</evidence>
<dbReference type="KEGG" id="pcl:Pcal_0463"/>
<name>A3MTC8_PYRCJ</name>
<reference evidence="2" key="1">
    <citation type="submission" date="2007-02" db="EMBL/GenBank/DDBJ databases">
        <title>Complete sequence of Pyrobaculum calidifontis JCM 11548.</title>
        <authorList>
            <consortium name="US DOE Joint Genome Institute"/>
            <person name="Copeland A."/>
            <person name="Lucas S."/>
            <person name="Lapidus A."/>
            <person name="Barry K."/>
            <person name="Glavina del Rio T."/>
            <person name="Dalin E."/>
            <person name="Tice H."/>
            <person name="Pitluck S."/>
            <person name="Chain P."/>
            <person name="Malfatti S."/>
            <person name="Shin M."/>
            <person name="Vergez L."/>
            <person name="Schmutz J."/>
            <person name="Larimer F."/>
            <person name="Land M."/>
            <person name="Hauser L."/>
            <person name="Kyrpides N."/>
            <person name="Mikhailova N."/>
            <person name="Cozen A.E."/>
            <person name="Fitz-Gibbon S.T."/>
            <person name="House C.H."/>
            <person name="Saltikov C."/>
            <person name="Lowe T.M."/>
            <person name="Richardson P."/>
        </authorList>
    </citation>
    <scope>NUCLEOTIDE SEQUENCE [LARGE SCALE GENOMIC DNA]</scope>
    <source>
        <strain evidence="2">JCM 11548</strain>
    </source>
</reference>
<sequence>MQLYRQIFLKAAQEAEEWIRRLCEAGYTVILFGSRARGDARIDSDWDLLVVGKDPPPEPPHDLVQVVFLKPEDVEPQIEKFNTLVIDALYEGKLICGPKDLYHKWRETTLRKTANYAKTPQGWLPRS</sequence>
<accession>A3MTC8</accession>
<dbReference type="Proteomes" id="UP000001431">
    <property type="component" value="Chromosome"/>
</dbReference>
<dbReference type="OrthoDB" id="9287at2157"/>
<dbReference type="SUPFAM" id="SSF81301">
    <property type="entry name" value="Nucleotidyltransferase"/>
    <property type="match status" value="1"/>
</dbReference>
<dbReference type="EMBL" id="CP000561">
    <property type="protein sequence ID" value="ABO07895.1"/>
    <property type="molecule type" value="Genomic_DNA"/>
</dbReference>
<dbReference type="AlphaFoldDB" id="A3MTC8"/>
<dbReference type="InterPro" id="IPR002934">
    <property type="entry name" value="Polymerase_NTP_transf_dom"/>
</dbReference>
<evidence type="ECO:0000259" key="1">
    <source>
        <dbReference type="Pfam" id="PF01909"/>
    </source>
</evidence>
<dbReference type="HOGENOM" id="CLU_136008_0_0_2"/>
<dbReference type="RefSeq" id="WP_011849153.1">
    <property type="nucleotide sequence ID" value="NC_009073.1"/>
</dbReference>
<dbReference type="Gene3D" id="3.30.460.10">
    <property type="entry name" value="Beta Polymerase, domain 2"/>
    <property type="match status" value="1"/>
</dbReference>
<protein>
    <submittedName>
        <fullName evidence="2">DNA polymerase, beta domain protein region</fullName>
    </submittedName>
</protein>
<proteinExistence type="predicted"/>
<dbReference type="PANTHER" id="PTHR43449">
    <property type="entry name" value="NUCLEOTIDYLTRANSFERASE"/>
    <property type="match status" value="1"/>
</dbReference>
<dbReference type="STRING" id="410359.Pcal_0463"/>
<dbReference type="Pfam" id="PF01909">
    <property type="entry name" value="NTP_transf_2"/>
    <property type="match status" value="1"/>
</dbReference>